<dbReference type="Proteomes" id="UP000729733">
    <property type="component" value="Unassembled WGS sequence"/>
</dbReference>
<dbReference type="AlphaFoldDB" id="A0A964BLC1"/>
<reference evidence="1" key="1">
    <citation type="journal article" date="2021" name="Antonie Van Leeuwenhoek">
        <title>Draft genome and description of Waterburya agarophytonicola gen. nov. sp. nov. (Pleurocapsales, Cyanobacteria): a seaweed symbiont.</title>
        <authorList>
            <person name="Bonthond G."/>
            <person name="Shalygin S."/>
            <person name="Bayer T."/>
            <person name="Weinberger F."/>
        </authorList>
    </citation>
    <scope>NUCLEOTIDE SEQUENCE</scope>
    <source>
        <strain evidence="1">KI4</strain>
    </source>
</reference>
<evidence type="ECO:0000313" key="2">
    <source>
        <dbReference type="Proteomes" id="UP000729733"/>
    </source>
</evidence>
<comment type="caution">
    <text evidence="1">The sequence shown here is derived from an EMBL/GenBank/DDBJ whole genome shotgun (WGS) entry which is preliminary data.</text>
</comment>
<sequence>MKAESVIEILQTNPQSWRIAFQNSESIVFAWGDYRFTRLSDRFNCVMMLNSKYDRVKINWAVDDPMIDKFYAGLIRQHLRG</sequence>
<protein>
    <submittedName>
        <fullName evidence="1">Uncharacterized protein</fullName>
    </submittedName>
</protein>
<evidence type="ECO:0000313" key="1">
    <source>
        <dbReference type="EMBL" id="MCC0175503.1"/>
    </source>
</evidence>
<organism evidence="1 2">
    <name type="scientific">Waterburya agarophytonicola KI4</name>
    <dbReference type="NCBI Taxonomy" id="2874699"/>
    <lineage>
        <taxon>Bacteria</taxon>
        <taxon>Bacillati</taxon>
        <taxon>Cyanobacteriota</taxon>
        <taxon>Cyanophyceae</taxon>
        <taxon>Pleurocapsales</taxon>
        <taxon>Hyellaceae</taxon>
        <taxon>Waterburya</taxon>
        <taxon>Waterburya agarophytonicola</taxon>
    </lineage>
</organism>
<dbReference type="RefSeq" id="WP_229638501.1">
    <property type="nucleotide sequence ID" value="NZ_JADWDC010000001.1"/>
</dbReference>
<name>A0A964BLC1_9CYAN</name>
<dbReference type="EMBL" id="JADWDC010000001">
    <property type="protein sequence ID" value="MCC0175503.1"/>
    <property type="molecule type" value="Genomic_DNA"/>
</dbReference>
<proteinExistence type="predicted"/>
<keyword evidence="2" id="KW-1185">Reference proteome</keyword>
<accession>A0A964BLC1</accession>
<gene>
    <name evidence="1" type="ORF">I4641_00715</name>
</gene>